<keyword evidence="2" id="KW-0732">Signal</keyword>
<evidence type="ECO:0000313" key="5">
    <source>
        <dbReference type="EMBL" id="SDJ29568.1"/>
    </source>
</evidence>
<dbReference type="InterPro" id="IPR011658">
    <property type="entry name" value="PA14_dom"/>
</dbReference>
<dbReference type="SMART" id="SM01217">
    <property type="entry name" value="Fn3_like"/>
    <property type="match status" value="1"/>
</dbReference>
<comment type="caution">
    <text evidence="5">The sequence shown here is derived from an EMBL/GenBank/DDBJ whole genome shotgun (WGS) entry which is preliminary data.</text>
</comment>
<dbReference type="Pfam" id="PF01915">
    <property type="entry name" value="Glyco_hydro_3_C"/>
    <property type="match status" value="1"/>
</dbReference>
<dbReference type="Pfam" id="PF14310">
    <property type="entry name" value="Fn3-like"/>
    <property type="match status" value="1"/>
</dbReference>
<name>A0A1G8SJY3_9FLAO</name>
<dbReference type="Proteomes" id="UP000182367">
    <property type="component" value="Unassembled WGS sequence"/>
</dbReference>
<evidence type="ECO:0000259" key="4">
    <source>
        <dbReference type="PROSITE" id="PS51820"/>
    </source>
</evidence>
<dbReference type="PROSITE" id="PS51820">
    <property type="entry name" value="PA14"/>
    <property type="match status" value="1"/>
</dbReference>
<dbReference type="SMART" id="SM00758">
    <property type="entry name" value="PA14"/>
    <property type="match status" value="1"/>
</dbReference>
<keyword evidence="3" id="KW-0378">Hydrolase</keyword>
<dbReference type="InterPro" id="IPR026891">
    <property type="entry name" value="Fn3-like"/>
</dbReference>
<dbReference type="PRINTS" id="PR00133">
    <property type="entry name" value="GLHYDRLASE3"/>
</dbReference>
<dbReference type="SUPFAM" id="SSF56988">
    <property type="entry name" value="Anthrax protective antigen"/>
    <property type="match status" value="1"/>
</dbReference>
<keyword evidence="6" id="KW-1185">Reference proteome</keyword>
<dbReference type="PANTHER" id="PTHR42721:SF3">
    <property type="entry name" value="BETA-D-XYLOSIDASE 5-RELATED"/>
    <property type="match status" value="1"/>
</dbReference>
<evidence type="ECO:0000256" key="3">
    <source>
        <dbReference type="ARBA" id="ARBA00022801"/>
    </source>
</evidence>
<protein>
    <submittedName>
        <fullName evidence="5">Beta-glucosidase</fullName>
    </submittedName>
</protein>
<evidence type="ECO:0000256" key="2">
    <source>
        <dbReference type="ARBA" id="ARBA00022729"/>
    </source>
</evidence>
<dbReference type="InterPro" id="IPR036962">
    <property type="entry name" value="Glyco_hydro_3_N_sf"/>
</dbReference>
<dbReference type="SUPFAM" id="SSF51445">
    <property type="entry name" value="(Trans)glycosidases"/>
    <property type="match status" value="1"/>
</dbReference>
<dbReference type="EMBL" id="FNEO01000002">
    <property type="protein sequence ID" value="SDJ29568.1"/>
    <property type="molecule type" value="Genomic_DNA"/>
</dbReference>
<dbReference type="Pfam" id="PF00933">
    <property type="entry name" value="Glyco_hydro_3"/>
    <property type="match status" value="1"/>
</dbReference>
<dbReference type="InterPro" id="IPR036881">
    <property type="entry name" value="Glyco_hydro_3_C_sf"/>
</dbReference>
<comment type="similarity">
    <text evidence="1">Belongs to the glycosyl hydrolase 3 family.</text>
</comment>
<accession>A0A1G8SJY3</accession>
<dbReference type="InterPro" id="IPR013783">
    <property type="entry name" value="Ig-like_fold"/>
</dbReference>
<dbReference type="InterPro" id="IPR002772">
    <property type="entry name" value="Glyco_hydro_3_C"/>
</dbReference>
<proteinExistence type="inferred from homology"/>
<feature type="domain" description="PA14" evidence="4">
    <location>
        <begin position="482"/>
        <end position="622"/>
    </location>
</feature>
<dbReference type="InterPro" id="IPR017853">
    <property type="entry name" value="GH"/>
</dbReference>
<organism evidence="5 6">
    <name type="scientific">Flavobacterium glycines</name>
    <dbReference type="NCBI Taxonomy" id="551990"/>
    <lineage>
        <taxon>Bacteria</taxon>
        <taxon>Pseudomonadati</taxon>
        <taxon>Bacteroidota</taxon>
        <taxon>Flavobacteriia</taxon>
        <taxon>Flavobacteriales</taxon>
        <taxon>Flavobacteriaceae</taxon>
        <taxon>Flavobacterium</taxon>
    </lineage>
</organism>
<dbReference type="Pfam" id="PF07691">
    <property type="entry name" value="PA14"/>
    <property type="match status" value="1"/>
</dbReference>
<dbReference type="SUPFAM" id="SSF52279">
    <property type="entry name" value="Beta-D-glucan exohydrolase, C-terminal domain"/>
    <property type="match status" value="1"/>
</dbReference>
<dbReference type="PANTHER" id="PTHR42721">
    <property type="entry name" value="SUGAR HYDROLASE-RELATED"/>
    <property type="match status" value="1"/>
</dbReference>
<dbReference type="InterPro" id="IPR044993">
    <property type="entry name" value="BXL"/>
</dbReference>
<gene>
    <name evidence="5" type="ORF">SAMN05192550_1839</name>
</gene>
<evidence type="ECO:0000313" key="6">
    <source>
        <dbReference type="Proteomes" id="UP000182367"/>
    </source>
</evidence>
<sequence length="896" mass="100734">MKSPLTKDIQRRHHITTTKKTNCTSMKKINSLVFIISLTTITTFAQQDFKFTNTALPIEERVNDLVSRMTVDEKINQLMDSSPAIERLGVPEYNWWNESLHGVARAGYATVFPQSISIASSWDRQLIFDVANAISDEARAKHHEYLRRGQHGMYQGLTFWSPNVNIFRDPRWGRGHETYGEDPFLTSQLGLNYVNGLQGTDKKYLKVIATAKHYAVHSGPEPSRHQFNAQTSDRDLYETYLPAFRTLVKEGHVYSVMGAYNRFRGESASASPFLFDILRNKWGFNGYIVSDCGAVTDIWKWHKITPDAATASALAVKTGLDLECGSSYKSLKEALDRKLLTEADIDITLKRLFTARFKLGMFDPEEIVPYAQIPFSVNNNDAHNYLARVASQKSIVLLKNQNQTLPLSKNIKTVAVIGPNANDVQSLWGNYSGIPSNPITVLKGIQNKLEPNTKVLYAKGTDLAKGVPEMNVIPSVYFQNENGTQGLTAEYFNNSKWEGKPLFTRTDDNIDFHWDIDTPDSRLKMGNYSVRWSGYLVAPKTGTYSISEWSKPFMTVEIEGGKSTGGKNNHSPRIRSQKIQLEAGKKYRIEVKYQNFYGDAIAQLLWAEPQENVLQQAVQVANQADAVVLVLGLNERLEGEEMKVEADGFDGGDRTSLDLPSNQEELMKAMVATGKPVALVLINGSALSINWANDNVPAILTAGYPGQQGGNAIADVLFGDYNPAGRLPVTYYKSVDQLPSFENYDMKGRTYRYFDKKPLYPFGFGLSYTQFKYSNLQIPANINAEKDFEVSVDVTNIGDHDGDEVVELYLKDEKASTPRPIVQLEGFERIHLKKGETKTVHFTITPRQLSLIDKKRQRIIEPGWFTISIGGKLPDNSHDNQNARFKINSKSLLLEK</sequence>
<dbReference type="InterPro" id="IPR001764">
    <property type="entry name" value="Glyco_hydro_3_N"/>
</dbReference>
<dbReference type="Gene3D" id="3.40.50.1700">
    <property type="entry name" value="Glycoside hydrolase family 3 C-terminal domain"/>
    <property type="match status" value="2"/>
</dbReference>
<evidence type="ECO:0000256" key="1">
    <source>
        <dbReference type="ARBA" id="ARBA00005336"/>
    </source>
</evidence>
<reference evidence="5 6" key="1">
    <citation type="submission" date="2016-10" db="EMBL/GenBank/DDBJ databases">
        <authorList>
            <person name="Varghese N."/>
            <person name="Submissions S."/>
        </authorList>
    </citation>
    <scope>NUCLEOTIDE SEQUENCE [LARGE SCALE GENOMIC DNA]</scope>
    <source>
        <strain evidence="5 6">Gm-149</strain>
    </source>
</reference>
<dbReference type="InterPro" id="IPR037524">
    <property type="entry name" value="PA14/GLEYA"/>
</dbReference>
<dbReference type="Gene3D" id="2.60.40.10">
    <property type="entry name" value="Immunoglobulins"/>
    <property type="match status" value="1"/>
</dbReference>
<dbReference type="Gene3D" id="3.20.20.300">
    <property type="entry name" value="Glycoside hydrolase, family 3, N-terminal domain"/>
    <property type="match status" value="1"/>
</dbReference>